<dbReference type="EnsemblMetazoa" id="CapteT227361">
    <property type="protein sequence ID" value="CapteP227361"/>
    <property type="gene ID" value="CapteG227361"/>
</dbReference>
<dbReference type="HOGENOM" id="CLU_081956_0_0_1"/>
<sequence length="270" mass="31049">MLSEDSPRQKAVGYYVLNSLSPFEEDVLHEFKAHTNLCEEELPSNSWITGTAKRSRKAISRNINGFLNTGLGGTVHLGITDEGFVKGLRLTQYTRDHLVAALDDLMSRYSPPVEAHRYKINFVPVVESETTQEQRAAIVRYNSERDSDLERRQKEHLLRQPHYCWCHKDEVAQVNMGIIPAICVAEIIIKEWDPNDARNSYPVGKLRMHPIHQSEKGETFFRRTAYVTPCNGEELKLMSRQLVRARFEERIKKLKEKKAELLKEISAGLS</sequence>
<dbReference type="OMA" id="EEDMYHE"/>
<protein>
    <submittedName>
        <fullName evidence="1 2">Uncharacterized protein</fullName>
    </submittedName>
</protein>
<dbReference type="OrthoDB" id="10259112at2759"/>
<dbReference type="PANTHER" id="PTHR12155:SF41">
    <property type="entry name" value="SCHLAFEN ALBA-2 DOMAIN-CONTAINING PROTEIN"/>
    <property type="match status" value="1"/>
</dbReference>
<dbReference type="EMBL" id="KB309625">
    <property type="protein sequence ID" value="ELT93749.1"/>
    <property type="molecule type" value="Genomic_DNA"/>
</dbReference>
<reference evidence="1 3" key="2">
    <citation type="journal article" date="2013" name="Nature">
        <title>Insights into bilaterian evolution from three spiralian genomes.</title>
        <authorList>
            <person name="Simakov O."/>
            <person name="Marletaz F."/>
            <person name="Cho S.J."/>
            <person name="Edsinger-Gonzales E."/>
            <person name="Havlak P."/>
            <person name="Hellsten U."/>
            <person name="Kuo D.H."/>
            <person name="Larsson T."/>
            <person name="Lv J."/>
            <person name="Arendt D."/>
            <person name="Savage R."/>
            <person name="Osoegawa K."/>
            <person name="de Jong P."/>
            <person name="Grimwood J."/>
            <person name="Chapman J.A."/>
            <person name="Shapiro H."/>
            <person name="Aerts A."/>
            <person name="Otillar R.P."/>
            <person name="Terry A.Y."/>
            <person name="Boore J.L."/>
            <person name="Grigoriev I.V."/>
            <person name="Lindberg D.R."/>
            <person name="Seaver E.C."/>
            <person name="Weisblat D.A."/>
            <person name="Putnam N.H."/>
            <person name="Rokhsar D.S."/>
        </authorList>
    </citation>
    <scope>NUCLEOTIDE SEQUENCE</scope>
    <source>
        <strain evidence="1 3">I ESC-2004</strain>
    </source>
</reference>
<dbReference type="Proteomes" id="UP000014760">
    <property type="component" value="Unassembled WGS sequence"/>
</dbReference>
<accession>R7TJ67</accession>
<dbReference type="PANTHER" id="PTHR12155">
    <property type="entry name" value="SCHLAFEN"/>
    <property type="match status" value="1"/>
</dbReference>
<organism evidence="1">
    <name type="scientific">Capitella teleta</name>
    <name type="common">Polychaete worm</name>
    <dbReference type="NCBI Taxonomy" id="283909"/>
    <lineage>
        <taxon>Eukaryota</taxon>
        <taxon>Metazoa</taxon>
        <taxon>Spiralia</taxon>
        <taxon>Lophotrochozoa</taxon>
        <taxon>Annelida</taxon>
        <taxon>Polychaeta</taxon>
        <taxon>Sedentaria</taxon>
        <taxon>Scolecida</taxon>
        <taxon>Capitellidae</taxon>
        <taxon>Capitella</taxon>
    </lineage>
</organism>
<reference evidence="3" key="1">
    <citation type="submission" date="2012-12" db="EMBL/GenBank/DDBJ databases">
        <authorList>
            <person name="Hellsten U."/>
            <person name="Grimwood J."/>
            <person name="Chapman J.A."/>
            <person name="Shapiro H."/>
            <person name="Aerts A."/>
            <person name="Otillar R.P."/>
            <person name="Terry A.Y."/>
            <person name="Boore J.L."/>
            <person name="Simakov O."/>
            <person name="Marletaz F."/>
            <person name="Cho S.-J."/>
            <person name="Edsinger-Gonzales E."/>
            <person name="Havlak P."/>
            <person name="Kuo D.-H."/>
            <person name="Larsson T."/>
            <person name="Lv J."/>
            <person name="Arendt D."/>
            <person name="Savage R."/>
            <person name="Osoegawa K."/>
            <person name="de Jong P."/>
            <person name="Lindberg D.R."/>
            <person name="Seaver E.C."/>
            <person name="Weisblat D.A."/>
            <person name="Putnam N.H."/>
            <person name="Grigoriev I.V."/>
            <person name="Rokhsar D.S."/>
        </authorList>
    </citation>
    <scope>NUCLEOTIDE SEQUENCE</scope>
    <source>
        <strain evidence="3">I ESC-2004</strain>
    </source>
</reference>
<evidence type="ECO:0000313" key="1">
    <source>
        <dbReference type="EMBL" id="ELT93749.1"/>
    </source>
</evidence>
<proteinExistence type="predicted"/>
<dbReference type="InterPro" id="IPR029684">
    <property type="entry name" value="Schlafen"/>
</dbReference>
<evidence type="ECO:0000313" key="3">
    <source>
        <dbReference type="Proteomes" id="UP000014760"/>
    </source>
</evidence>
<dbReference type="STRING" id="283909.R7TJ67"/>
<gene>
    <name evidence="1" type="ORF">CAPTEDRAFT_227361</name>
</gene>
<dbReference type="EMBL" id="AMQN01012590">
    <property type="status" value="NOT_ANNOTATED_CDS"/>
    <property type="molecule type" value="Genomic_DNA"/>
</dbReference>
<reference evidence="2" key="3">
    <citation type="submission" date="2015-06" db="UniProtKB">
        <authorList>
            <consortium name="EnsemblMetazoa"/>
        </authorList>
    </citation>
    <scope>IDENTIFICATION</scope>
</reference>
<keyword evidence="3" id="KW-1185">Reference proteome</keyword>
<evidence type="ECO:0000313" key="2">
    <source>
        <dbReference type="EnsemblMetazoa" id="CapteP227361"/>
    </source>
</evidence>
<name>R7TJ67_CAPTE</name>
<dbReference type="AlphaFoldDB" id="R7TJ67"/>